<evidence type="ECO:0008006" key="3">
    <source>
        <dbReference type="Google" id="ProtNLM"/>
    </source>
</evidence>
<organism evidence="1 2">
    <name type="scientific">Exophiala xenobiotica</name>
    <dbReference type="NCBI Taxonomy" id="348802"/>
    <lineage>
        <taxon>Eukaryota</taxon>
        <taxon>Fungi</taxon>
        <taxon>Dikarya</taxon>
        <taxon>Ascomycota</taxon>
        <taxon>Pezizomycotina</taxon>
        <taxon>Eurotiomycetes</taxon>
        <taxon>Chaetothyriomycetidae</taxon>
        <taxon>Chaetothyriales</taxon>
        <taxon>Herpotrichiellaceae</taxon>
        <taxon>Exophiala</taxon>
    </lineage>
</organism>
<dbReference type="Gene3D" id="3.10.450.50">
    <property type="match status" value="1"/>
</dbReference>
<sequence>MAASQSEVLKLANACLYVFHNRDEASRVKTTTDIFHPDITMYEHDRVTTGYEGLERRMKELIAGNEFEFTAASEPVVNHGLVCIDWAFGPPAGEPVLRGTDITLNEDGKIRKLWVNFKP</sequence>
<dbReference type="AlphaFoldDB" id="A0A0D2BQJ7"/>
<gene>
    <name evidence="1" type="ORF">PV05_07136</name>
</gene>
<dbReference type="EMBL" id="KN847320">
    <property type="protein sequence ID" value="KIW54801.1"/>
    <property type="molecule type" value="Genomic_DNA"/>
</dbReference>
<dbReference type="Proteomes" id="UP000054342">
    <property type="component" value="Unassembled WGS sequence"/>
</dbReference>
<dbReference type="GeneID" id="25329044"/>
<reference evidence="1 2" key="1">
    <citation type="submission" date="2015-01" db="EMBL/GenBank/DDBJ databases">
        <title>The Genome Sequence of Exophiala xenobiotica CBS118157.</title>
        <authorList>
            <consortium name="The Broad Institute Genomics Platform"/>
            <person name="Cuomo C."/>
            <person name="de Hoog S."/>
            <person name="Gorbushina A."/>
            <person name="Stielow B."/>
            <person name="Teixiera M."/>
            <person name="Abouelleil A."/>
            <person name="Chapman S.B."/>
            <person name="Priest M."/>
            <person name="Young S.K."/>
            <person name="Wortman J."/>
            <person name="Nusbaum C."/>
            <person name="Birren B."/>
        </authorList>
    </citation>
    <scope>NUCLEOTIDE SEQUENCE [LARGE SCALE GENOMIC DNA]</scope>
    <source>
        <strain evidence="1 2">CBS 118157</strain>
    </source>
</reference>
<evidence type="ECO:0000313" key="1">
    <source>
        <dbReference type="EMBL" id="KIW54801.1"/>
    </source>
</evidence>
<name>A0A0D2BQJ7_9EURO</name>
<evidence type="ECO:0000313" key="2">
    <source>
        <dbReference type="Proteomes" id="UP000054342"/>
    </source>
</evidence>
<dbReference type="HOGENOM" id="CLU_125060_2_0_1"/>
<accession>A0A0D2BQJ7</accession>
<dbReference type="SUPFAM" id="SSF54427">
    <property type="entry name" value="NTF2-like"/>
    <property type="match status" value="1"/>
</dbReference>
<dbReference type="OrthoDB" id="4107844at2759"/>
<dbReference type="RefSeq" id="XP_013315385.1">
    <property type="nucleotide sequence ID" value="XM_013459931.1"/>
</dbReference>
<proteinExistence type="predicted"/>
<keyword evidence="2" id="KW-1185">Reference proteome</keyword>
<protein>
    <recommendedName>
        <fullName evidence="3">SnoaL-like domain-containing protein</fullName>
    </recommendedName>
</protein>
<dbReference type="STRING" id="348802.A0A0D2BQJ7"/>
<dbReference type="InterPro" id="IPR032710">
    <property type="entry name" value="NTF2-like_dom_sf"/>
</dbReference>